<dbReference type="RefSeq" id="WP_095266888.1">
    <property type="nucleotide sequence ID" value="NZ_NPBY01000061.1"/>
</dbReference>
<dbReference type="InterPro" id="IPR007693">
    <property type="entry name" value="DNA_helicase_DnaB-like_N"/>
</dbReference>
<keyword evidence="6" id="KW-0067">ATP-binding</keyword>
<comment type="similarity">
    <text evidence="1">Belongs to the helicase family. DnaB subfamily.</text>
</comment>
<dbReference type="InterPro" id="IPR036185">
    <property type="entry name" value="DNA_heli_DnaB-like_N_sf"/>
</dbReference>
<feature type="domain" description="SF4 helicase" evidence="11">
    <location>
        <begin position="164"/>
        <end position="428"/>
    </location>
</feature>
<proteinExistence type="inferred from homology"/>
<dbReference type="Gene3D" id="3.40.50.300">
    <property type="entry name" value="P-loop containing nucleotide triphosphate hydrolases"/>
    <property type="match status" value="1"/>
</dbReference>
<dbReference type="EMBL" id="NPBY01000061">
    <property type="protein sequence ID" value="PAD73947.1"/>
    <property type="molecule type" value="Genomic_DNA"/>
</dbReference>
<keyword evidence="3" id="KW-0547">Nucleotide-binding</keyword>
<dbReference type="PANTHER" id="PTHR30153:SF2">
    <property type="entry name" value="REPLICATIVE DNA HELICASE"/>
    <property type="match status" value="1"/>
</dbReference>
<dbReference type="GO" id="GO:0005524">
    <property type="term" value="F:ATP binding"/>
    <property type="evidence" value="ECO:0007669"/>
    <property type="project" value="UniProtKB-KW"/>
</dbReference>
<keyword evidence="2" id="KW-0235">DNA replication</keyword>
<evidence type="ECO:0000256" key="8">
    <source>
        <dbReference type="ARBA" id="ARBA00023235"/>
    </source>
</evidence>
<accession>A0A268ELE7</accession>
<keyword evidence="5" id="KW-0347">Helicase</keyword>
<comment type="catalytic activity">
    <reaction evidence="10">
        <text>ATP + H2O = ADP + phosphate + H(+)</text>
        <dbReference type="Rhea" id="RHEA:13065"/>
        <dbReference type="ChEBI" id="CHEBI:15377"/>
        <dbReference type="ChEBI" id="CHEBI:15378"/>
        <dbReference type="ChEBI" id="CHEBI:30616"/>
        <dbReference type="ChEBI" id="CHEBI:43474"/>
        <dbReference type="ChEBI" id="CHEBI:456216"/>
        <dbReference type="EC" id="5.6.2.3"/>
    </reaction>
</comment>
<evidence type="ECO:0000256" key="7">
    <source>
        <dbReference type="ARBA" id="ARBA00023125"/>
    </source>
</evidence>
<dbReference type="Proteomes" id="UP000215596">
    <property type="component" value="Unassembled WGS sequence"/>
</dbReference>
<dbReference type="AlphaFoldDB" id="A0A268ELE7"/>
<name>A0A268ELE7_9BACL</name>
<dbReference type="InterPro" id="IPR016136">
    <property type="entry name" value="DNA_helicase_N/primase_C"/>
</dbReference>
<evidence type="ECO:0000256" key="6">
    <source>
        <dbReference type="ARBA" id="ARBA00022840"/>
    </source>
</evidence>
<dbReference type="EC" id="5.6.2.3" evidence="9"/>
<dbReference type="GO" id="GO:0006260">
    <property type="term" value="P:DNA replication"/>
    <property type="evidence" value="ECO:0007669"/>
    <property type="project" value="UniProtKB-KW"/>
</dbReference>
<dbReference type="PANTHER" id="PTHR30153">
    <property type="entry name" value="REPLICATIVE DNA HELICASE DNAB"/>
    <property type="match status" value="1"/>
</dbReference>
<evidence type="ECO:0000256" key="5">
    <source>
        <dbReference type="ARBA" id="ARBA00022806"/>
    </source>
</evidence>
<organism evidence="12 13">
    <name type="scientific">Paenibacillus campinasensis</name>
    <dbReference type="NCBI Taxonomy" id="66347"/>
    <lineage>
        <taxon>Bacteria</taxon>
        <taxon>Bacillati</taxon>
        <taxon>Bacillota</taxon>
        <taxon>Bacilli</taxon>
        <taxon>Bacillales</taxon>
        <taxon>Paenibacillaceae</taxon>
        <taxon>Paenibacillus</taxon>
    </lineage>
</organism>
<dbReference type="GO" id="GO:0043139">
    <property type="term" value="F:5'-3' DNA helicase activity"/>
    <property type="evidence" value="ECO:0007669"/>
    <property type="project" value="UniProtKB-EC"/>
</dbReference>
<evidence type="ECO:0000256" key="2">
    <source>
        <dbReference type="ARBA" id="ARBA00022705"/>
    </source>
</evidence>
<dbReference type="PROSITE" id="PS51199">
    <property type="entry name" value="SF4_HELICASE"/>
    <property type="match status" value="1"/>
</dbReference>
<evidence type="ECO:0000259" key="11">
    <source>
        <dbReference type="PROSITE" id="PS51199"/>
    </source>
</evidence>
<keyword evidence="7" id="KW-0238">DNA-binding</keyword>
<evidence type="ECO:0000256" key="3">
    <source>
        <dbReference type="ARBA" id="ARBA00022741"/>
    </source>
</evidence>
<dbReference type="InterPro" id="IPR027417">
    <property type="entry name" value="P-loop_NTPase"/>
</dbReference>
<dbReference type="GO" id="GO:0005829">
    <property type="term" value="C:cytosol"/>
    <property type="evidence" value="ECO:0007669"/>
    <property type="project" value="TreeGrafter"/>
</dbReference>
<evidence type="ECO:0000256" key="10">
    <source>
        <dbReference type="ARBA" id="ARBA00048954"/>
    </source>
</evidence>
<dbReference type="InterPro" id="IPR007694">
    <property type="entry name" value="DNA_helicase_DnaB-like_C"/>
</dbReference>
<evidence type="ECO:0000313" key="12">
    <source>
        <dbReference type="EMBL" id="PAD73947.1"/>
    </source>
</evidence>
<dbReference type="GO" id="GO:0003677">
    <property type="term" value="F:DNA binding"/>
    <property type="evidence" value="ECO:0007669"/>
    <property type="project" value="UniProtKB-KW"/>
</dbReference>
<dbReference type="SUPFAM" id="SSF48024">
    <property type="entry name" value="N-terminal domain of DnaB helicase"/>
    <property type="match status" value="1"/>
</dbReference>
<dbReference type="Gene3D" id="1.10.860.10">
    <property type="entry name" value="DNAb Helicase, Chain A"/>
    <property type="match status" value="1"/>
</dbReference>
<evidence type="ECO:0000256" key="4">
    <source>
        <dbReference type="ARBA" id="ARBA00022801"/>
    </source>
</evidence>
<dbReference type="GO" id="GO:0016787">
    <property type="term" value="F:hydrolase activity"/>
    <property type="evidence" value="ECO:0007669"/>
    <property type="project" value="UniProtKB-KW"/>
</dbReference>
<keyword evidence="8" id="KW-0413">Isomerase</keyword>
<protein>
    <recommendedName>
        <fullName evidence="9">DNA 5'-3' helicase</fullName>
        <ecNumber evidence="9">5.6.2.3</ecNumber>
    </recommendedName>
</protein>
<dbReference type="Pfam" id="PF03796">
    <property type="entry name" value="DnaB_C"/>
    <property type="match status" value="1"/>
</dbReference>
<evidence type="ECO:0000313" key="13">
    <source>
        <dbReference type="Proteomes" id="UP000215596"/>
    </source>
</evidence>
<comment type="caution">
    <text evidence="12">The sequence shown here is derived from an EMBL/GenBank/DDBJ whole genome shotgun (WGS) entry which is preliminary data.</text>
</comment>
<reference evidence="12 13" key="1">
    <citation type="submission" date="2017-07" db="EMBL/GenBank/DDBJ databases">
        <title>Isolation and whole genome analysis of endospore-forming bacteria from heroin.</title>
        <authorList>
            <person name="Kalinowski J."/>
            <person name="Ahrens B."/>
            <person name="Al-Dilaimi A."/>
            <person name="Winkler A."/>
            <person name="Wibberg D."/>
            <person name="Schleenbecker U."/>
            <person name="Ruckert C."/>
            <person name="Wolfel R."/>
            <person name="Grass G."/>
        </authorList>
    </citation>
    <scope>NUCLEOTIDE SEQUENCE [LARGE SCALE GENOMIC DNA]</scope>
    <source>
        <strain evidence="12 13">7537-G1</strain>
    </source>
</reference>
<keyword evidence="4" id="KW-0378">Hydrolase</keyword>
<dbReference type="SUPFAM" id="SSF52540">
    <property type="entry name" value="P-loop containing nucleoside triphosphate hydrolases"/>
    <property type="match status" value="1"/>
</dbReference>
<dbReference type="OrthoDB" id="2664597at2"/>
<dbReference type="CDD" id="cd00984">
    <property type="entry name" value="DnaB_C"/>
    <property type="match status" value="1"/>
</dbReference>
<sequence length="446" mass="50192">MNLEAERAALGALLKDHELMDECYLSAADFSEEEDHRTIFKVLQYAKEHFEGVKDPFDPVLLVSQWGERLQKIGGMTRLINLRSSVPTTADFSHYQQSVRSARIQREIQEIGQQIASSGGGDLSELQLKMNKLAELQRGQSGSGYVHMATTLEGHEHTIMRRAESKGVTGAKTANDEISQMSGGHQPGDLEIIAARPSMGKTQYVLNDMDAVTKAGWSAIIFSLEMRSLKLVERLVACIGGIKNKKIKSGLMSDNDWDSYSKAVEIIASRNLYIDDTPGATVEYVRQQVKQLKKKHSKLVVYVDYLQFLNTERKFTKNHERIAYITKVLKGIAREFEVCVVAISAVGRDPEKRPDKRPLLSDLRESGDIESDADVVTFLYRDEYYNADTAKKGIVELIVAKGRDIGTGTFEMIFQSDTGRFINLTKEEKEKLAEKVRQHEQAHSKR</sequence>
<dbReference type="Pfam" id="PF00772">
    <property type="entry name" value="DnaB"/>
    <property type="match status" value="1"/>
</dbReference>
<gene>
    <name evidence="12" type="ORF">CHH67_19120</name>
</gene>
<evidence type="ECO:0000256" key="9">
    <source>
        <dbReference type="ARBA" id="ARBA00044969"/>
    </source>
</evidence>
<evidence type="ECO:0000256" key="1">
    <source>
        <dbReference type="ARBA" id="ARBA00008428"/>
    </source>
</evidence>